<dbReference type="RefSeq" id="WP_128770626.1">
    <property type="nucleotide sequence ID" value="NZ_RXOC01000012.1"/>
</dbReference>
<dbReference type="Gene3D" id="6.10.140.1990">
    <property type="match status" value="1"/>
</dbReference>
<reference evidence="3 4" key="1">
    <citation type="submission" date="2018-12" db="EMBL/GenBank/DDBJ databases">
        <title>The Draft Genome Sequence of the Soil Bacterium Pedobacter tournemirensis R1.</title>
        <authorList>
            <person name="He J."/>
        </authorList>
    </citation>
    <scope>NUCLEOTIDE SEQUENCE [LARGE SCALE GENOMIC DNA]</scope>
    <source>
        <strain evidence="3 4">R1</strain>
    </source>
</reference>
<organism evidence="3 4">
    <name type="scientific">Arcticibacter tournemirensis</name>
    <dbReference type="NCBI Taxonomy" id="699437"/>
    <lineage>
        <taxon>Bacteria</taxon>
        <taxon>Pseudomonadati</taxon>
        <taxon>Bacteroidota</taxon>
        <taxon>Sphingobacteriia</taxon>
        <taxon>Sphingobacteriales</taxon>
        <taxon>Sphingobacteriaceae</taxon>
        <taxon>Arcticibacter</taxon>
    </lineage>
</organism>
<protein>
    <submittedName>
        <fullName evidence="3">HlyD family efflux transporter periplasmic adaptor subunit</fullName>
    </submittedName>
</protein>
<evidence type="ECO:0000313" key="3">
    <source>
        <dbReference type="EMBL" id="RXF68197.1"/>
    </source>
</evidence>
<dbReference type="PANTHER" id="PTHR30469">
    <property type="entry name" value="MULTIDRUG RESISTANCE PROTEIN MDTA"/>
    <property type="match status" value="1"/>
</dbReference>
<dbReference type="GO" id="GO:1990961">
    <property type="term" value="P:xenobiotic detoxification by transmembrane export across the plasma membrane"/>
    <property type="evidence" value="ECO:0007669"/>
    <property type="project" value="InterPro"/>
</dbReference>
<dbReference type="Gene3D" id="2.40.30.170">
    <property type="match status" value="1"/>
</dbReference>
<keyword evidence="1 2" id="KW-0175">Coiled coil</keyword>
<dbReference type="Gene3D" id="2.40.420.20">
    <property type="match status" value="1"/>
</dbReference>
<sequence>MNKFNKRIYLVLVLFLASCLGKKKTEIVAPTIAPITEAIFAPGHLEAGHQFTLTAFNDGYIRQMLIKEKDTVSNGQLLVVQDDVAASIGEKSSEENLKISVENTSESSPVLQQLRAQLISAEQKLDLDNKQYERMQRLYVSRSVAKVDLDNAKMAYENSLASVRSLRGNIDATRLTLQKELINSRSQYASAAAGADYFRIKSPGDYMVYEVYKKQGELLRKGEAIALLGDRRELLVMLNIDEASIAKVRVGMKVLIELNTEKYKAYSARITRIYPYFDNASQSYKAEARFDTAPAGLIAGTLLQANIIAGHKSRAMLIPRSSLSPDGKVVIDKGGDLDTVMVKTGIISTDWVEVLGGLAKSDKVVKNF</sequence>
<dbReference type="GO" id="GO:0030313">
    <property type="term" value="C:cell envelope"/>
    <property type="evidence" value="ECO:0007669"/>
    <property type="project" value="UniProtKB-SubCell"/>
</dbReference>
<dbReference type="EMBL" id="RXOC01000012">
    <property type="protein sequence ID" value="RXF68197.1"/>
    <property type="molecule type" value="Genomic_DNA"/>
</dbReference>
<accession>A0A4Q0M5D4</accession>
<evidence type="ECO:0000256" key="1">
    <source>
        <dbReference type="ARBA" id="ARBA00023054"/>
    </source>
</evidence>
<gene>
    <name evidence="3" type="ORF">EKH83_16820</name>
</gene>
<evidence type="ECO:0000256" key="2">
    <source>
        <dbReference type="SAM" id="Coils"/>
    </source>
</evidence>
<dbReference type="Proteomes" id="UP000290848">
    <property type="component" value="Unassembled WGS sequence"/>
</dbReference>
<dbReference type="PROSITE" id="PS51257">
    <property type="entry name" value="PROKAR_LIPOPROTEIN"/>
    <property type="match status" value="1"/>
</dbReference>
<comment type="caution">
    <text evidence="3">The sequence shown here is derived from an EMBL/GenBank/DDBJ whole genome shotgun (WGS) entry which is preliminary data.</text>
</comment>
<proteinExistence type="predicted"/>
<name>A0A4Q0M5D4_9SPHI</name>
<dbReference type="GO" id="GO:1990195">
    <property type="term" value="C:macrolide transmembrane transporter complex"/>
    <property type="evidence" value="ECO:0007669"/>
    <property type="project" value="InterPro"/>
</dbReference>
<evidence type="ECO:0000313" key="4">
    <source>
        <dbReference type="Proteomes" id="UP000290848"/>
    </source>
</evidence>
<dbReference type="SUPFAM" id="SSF111369">
    <property type="entry name" value="HlyD-like secretion proteins"/>
    <property type="match status" value="1"/>
</dbReference>
<dbReference type="GO" id="GO:1990281">
    <property type="term" value="C:efflux pump complex"/>
    <property type="evidence" value="ECO:0007669"/>
    <property type="project" value="TreeGrafter"/>
</dbReference>
<dbReference type="InterPro" id="IPR030190">
    <property type="entry name" value="MacA_alpha-hairpin_sf"/>
</dbReference>
<dbReference type="PANTHER" id="PTHR30469:SF15">
    <property type="entry name" value="HLYD FAMILY OF SECRETION PROTEINS"/>
    <property type="match status" value="1"/>
</dbReference>
<dbReference type="AlphaFoldDB" id="A0A4Q0M5D4"/>
<dbReference type="GO" id="GO:0019898">
    <property type="term" value="C:extrinsic component of membrane"/>
    <property type="evidence" value="ECO:0007669"/>
    <property type="project" value="InterPro"/>
</dbReference>
<feature type="coiled-coil region" evidence="2">
    <location>
        <begin position="111"/>
        <end position="138"/>
    </location>
</feature>
<dbReference type="GO" id="GO:0015562">
    <property type="term" value="F:efflux transmembrane transporter activity"/>
    <property type="evidence" value="ECO:0007669"/>
    <property type="project" value="TreeGrafter"/>
</dbReference>